<feature type="transmembrane region" description="Helical" evidence="7">
    <location>
        <begin position="41"/>
        <end position="66"/>
    </location>
</feature>
<feature type="transmembrane region" description="Helical" evidence="7">
    <location>
        <begin position="140"/>
        <end position="163"/>
    </location>
</feature>
<organism evidence="8 9">
    <name type="scientific">Hamadaea flava</name>
    <dbReference type="NCBI Taxonomy" id="1742688"/>
    <lineage>
        <taxon>Bacteria</taxon>
        <taxon>Bacillati</taxon>
        <taxon>Actinomycetota</taxon>
        <taxon>Actinomycetes</taxon>
        <taxon>Micromonosporales</taxon>
        <taxon>Micromonosporaceae</taxon>
        <taxon>Hamadaea</taxon>
    </lineage>
</organism>
<keyword evidence="9" id="KW-1185">Reference proteome</keyword>
<proteinExistence type="inferred from homology"/>
<feature type="transmembrane region" description="Helical" evidence="7">
    <location>
        <begin position="72"/>
        <end position="94"/>
    </location>
</feature>
<evidence type="ECO:0000256" key="1">
    <source>
        <dbReference type="ARBA" id="ARBA00004651"/>
    </source>
</evidence>
<dbReference type="PIRSF" id="PIRSF006324">
    <property type="entry name" value="LeuE"/>
    <property type="match status" value="1"/>
</dbReference>
<sequence length="207" mass="22093">MLGVTDLGTYVLGTVAIILLPGPNSMYVLSTAASNGVRRGYQAACGVFLGDTILMIASAAGVASLLRAFPPVFLALKYAGAAYLAYLGLKMLFARPAAAPAEEAEPAVDRPFRRAFTISLMNPKAILFFISFFIQFVDPAYAHPAVTFTVLGAIVQLFSFLYLTALIFTGDRLAAVFRRRRRLARAGASAIGVLFLGFSLRLATASL</sequence>
<keyword evidence="6 7" id="KW-0472">Membrane</keyword>
<dbReference type="InterPro" id="IPR001123">
    <property type="entry name" value="LeuE-type"/>
</dbReference>
<evidence type="ECO:0000256" key="7">
    <source>
        <dbReference type="SAM" id="Phobius"/>
    </source>
</evidence>
<dbReference type="Pfam" id="PF01810">
    <property type="entry name" value="LysE"/>
    <property type="match status" value="1"/>
</dbReference>
<comment type="caution">
    <text evidence="8">The sequence shown here is derived from an EMBL/GenBank/DDBJ whole genome shotgun (WGS) entry which is preliminary data.</text>
</comment>
<comment type="subcellular location">
    <subcellularLocation>
        <location evidence="1">Cell membrane</location>
        <topology evidence="1">Multi-pass membrane protein</topology>
    </subcellularLocation>
</comment>
<feature type="transmembrane region" description="Helical" evidence="7">
    <location>
        <begin position="183"/>
        <end position="203"/>
    </location>
</feature>
<protein>
    <submittedName>
        <fullName evidence="8">Leucine efflux protein LeuE</fullName>
    </submittedName>
</protein>
<name>A0ABV8LJ82_9ACTN</name>
<accession>A0ABV8LJ82</accession>
<evidence type="ECO:0000313" key="8">
    <source>
        <dbReference type="EMBL" id="MFC4131002.1"/>
    </source>
</evidence>
<feature type="transmembrane region" description="Helical" evidence="7">
    <location>
        <begin position="115"/>
        <end position="134"/>
    </location>
</feature>
<dbReference type="NCBIfam" id="NF008201">
    <property type="entry name" value="PRK10958.1"/>
    <property type="match status" value="1"/>
</dbReference>
<dbReference type="Proteomes" id="UP001595816">
    <property type="component" value="Unassembled WGS sequence"/>
</dbReference>
<keyword evidence="4 7" id="KW-0812">Transmembrane</keyword>
<dbReference type="EMBL" id="JBHSAY010000005">
    <property type="protein sequence ID" value="MFC4131002.1"/>
    <property type="molecule type" value="Genomic_DNA"/>
</dbReference>
<evidence type="ECO:0000256" key="6">
    <source>
        <dbReference type="ARBA" id="ARBA00023136"/>
    </source>
</evidence>
<comment type="similarity">
    <text evidence="2">Belongs to the Rht family.</text>
</comment>
<dbReference type="PANTHER" id="PTHR30086:SF15">
    <property type="entry name" value="LEUCINE EFFLUX PROTEIN"/>
    <property type="match status" value="1"/>
</dbReference>
<gene>
    <name evidence="8" type="primary">leuE</name>
    <name evidence="8" type="ORF">ACFOZ4_10345</name>
</gene>
<evidence type="ECO:0000313" key="9">
    <source>
        <dbReference type="Proteomes" id="UP001595816"/>
    </source>
</evidence>
<evidence type="ECO:0000256" key="5">
    <source>
        <dbReference type="ARBA" id="ARBA00022989"/>
    </source>
</evidence>
<keyword evidence="3" id="KW-1003">Cell membrane</keyword>
<evidence type="ECO:0000256" key="3">
    <source>
        <dbReference type="ARBA" id="ARBA00022475"/>
    </source>
</evidence>
<evidence type="ECO:0000256" key="2">
    <source>
        <dbReference type="ARBA" id="ARBA00007928"/>
    </source>
</evidence>
<keyword evidence="5 7" id="KW-1133">Transmembrane helix</keyword>
<dbReference type="RefSeq" id="WP_253756758.1">
    <property type="nucleotide sequence ID" value="NZ_JAMZDZ010000001.1"/>
</dbReference>
<dbReference type="PANTHER" id="PTHR30086">
    <property type="entry name" value="ARGININE EXPORTER PROTEIN ARGO"/>
    <property type="match status" value="1"/>
</dbReference>
<feature type="transmembrane region" description="Helical" evidence="7">
    <location>
        <begin position="7"/>
        <end position="29"/>
    </location>
</feature>
<evidence type="ECO:0000256" key="4">
    <source>
        <dbReference type="ARBA" id="ARBA00022692"/>
    </source>
</evidence>
<reference evidence="9" key="1">
    <citation type="journal article" date="2019" name="Int. J. Syst. Evol. Microbiol.">
        <title>The Global Catalogue of Microorganisms (GCM) 10K type strain sequencing project: providing services to taxonomists for standard genome sequencing and annotation.</title>
        <authorList>
            <consortium name="The Broad Institute Genomics Platform"/>
            <consortium name="The Broad Institute Genome Sequencing Center for Infectious Disease"/>
            <person name="Wu L."/>
            <person name="Ma J."/>
        </authorList>
    </citation>
    <scope>NUCLEOTIDE SEQUENCE [LARGE SCALE GENOMIC DNA]</scope>
    <source>
        <strain evidence="9">CGMCC 4.7289</strain>
    </source>
</reference>